<proteinExistence type="predicted"/>
<evidence type="ECO:0000313" key="2">
    <source>
        <dbReference type="EMBL" id="BCU02763.1"/>
    </source>
</evidence>
<feature type="region of interest" description="Disordered" evidence="1">
    <location>
        <begin position="1"/>
        <end position="22"/>
    </location>
</feature>
<reference evidence="2" key="1">
    <citation type="submission" date="2021-04" db="EMBL/GenBank/DDBJ databases">
        <title>Draft Genome Sequence of Pandoravirus japonicus, Isolated from the Sabaishi River of Niigata, Japan.</title>
        <authorList>
            <person name="Hosokawa N."/>
            <person name="Takahashi H."/>
            <person name="Aoki K."/>
            <person name="Takemura M."/>
        </authorList>
    </citation>
    <scope>NUCLEOTIDE SEQUENCE</scope>
</reference>
<protein>
    <submittedName>
        <fullName evidence="2">Uncharacterized protein</fullName>
    </submittedName>
</protein>
<dbReference type="EMBL" id="LC625835">
    <property type="protein sequence ID" value="BCU02763.1"/>
    <property type="molecule type" value="Genomic_DNA"/>
</dbReference>
<accession>A0A811BLY2</accession>
<evidence type="ECO:0000256" key="1">
    <source>
        <dbReference type="SAM" id="MobiDB-lite"/>
    </source>
</evidence>
<evidence type="ECO:0000313" key="3">
    <source>
        <dbReference type="Proteomes" id="UP001253637"/>
    </source>
</evidence>
<name>A0A811BLY2_9VIRU</name>
<feature type="compositionally biased region" description="Basic residues" evidence="1">
    <location>
        <begin position="10"/>
        <end position="22"/>
    </location>
</feature>
<organism evidence="2 3">
    <name type="scientific">Pandoravirus japonicus</name>
    <dbReference type="NCBI Taxonomy" id="2823154"/>
    <lineage>
        <taxon>Viruses</taxon>
        <taxon>Pandoravirus</taxon>
    </lineage>
</organism>
<sequence>MSPALASAEKKRKGIWRGVKKRAGQGHLRTALRRMLPNNRPALCRSTSRWARFGRKQIRSSCRIQTRMSVPLPRAPTKKKRR</sequence>
<dbReference type="Proteomes" id="UP001253637">
    <property type="component" value="Segment"/>
</dbReference>